<keyword evidence="1" id="KW-0732">Signal</keyword>
<sequence length="248" mass="26749">MKSPHLIAKPSQLLVLAGSAMAVLFSSSALSQSTCSSDGQAAHQALLERFISADCASCWRDPTPLETATDTVTLDWIVPGAQGEEAPLSAAATRDALVRLEDQKLTVPGTQTSQERKVMGWPGAELRVVQGPAVNGYLGVIMSLKLPASALTTSPLQAWLVMVESLPQGLEESPVSRNLVRNVLQPSWNMRKTLEKSEQLEFYELRPMNIPAGALPERLRLVGWIQNVQGQILTTAATSCPAEEKPSH</sequence>
<dbReference type="RefSeq" id="WP_223910429.1">
    <property type="nucleotide sequence ID" value="NZ_AP024238.1"/>
</dbReference>
<dbReference type="EMBL" id="AP024238">
    <property type="protein sequence ID" value="BCO26643.1"/>
    <property type="molecule type" value="Genomic_DNA"/>
</dbReference>
<dbReference type="Proteomes" id="UP000824366">
    <property type="component" value="Chromosome"/>
</dbReference>
<evidence type="ECO:0008006" key="4">
    <source>
        <dbReference type="Google" id="ProtNLM"/>
    </source>
</evidence>
<gene>
    <name evidence="2" type="ORF">MIZ03_1526</name>
</gene>
<name>A0ABN6D4V5_9BURK</name>
<evidence type="ECO:0000313" key="2">
    <source>
        <dbReference type="EMBL" id="BCO26643.1"/>
    </source>
</evidence>
<evidence type="ECO:0000256" key="1">
    <source>
        <dbReference type="SAM" id="SignalP"/>
    </source>
</evidence>
<keyword evidence="3" id="KW-1185">Reference proteome</keyword>
<organism evidence="2 3">
    <name type="scientific">Rhodoferax lithotrophicus</name>
    <dbReference type="NCBI Taxonomy" id="2798804"/>
    <lineage>
        <taxon>Bacteria</taxon>
        <taxon>Pseudomonadati</taxon>
        <taxon>Pseudomonadota</taxon>
        <taxon>Betaproteobacteria</taxon>
        <taxon>Burkholderiales</taxon>
        <taxon>Comamonadaceae</taxon>
        <taxon>Rhodoferax</taxon>
    </lineage>
</organism>
<feature type="chain" id="PRO_5046413081" description="DUF3299 domain-containing protein" evidence="1">
    <location>
        <begin position="32"/>
        <end position="248"/>
    </location>
</feature>
<proteinExistence type="predicted"/>
<reference evidence="2 3" key="1">
    <citation type="journal article" date="2021" name="Microbiol. Spectr.">
        <title>A Single Bacterium Capable of Oxidation and Reduction of Iron at Circumneutral pH.</title>
        <authorList>
            <person name="Kato S."/>
            <person name="Ohkuma M."/>
        </authorList>
    </citation>
    <scope>NUCLEOTIDE SEQUENCE [LARGE SCALE GENOMIC DNA]</scope>
    <source>
        <strain evidence="2 3">MIZ03</strain>
    </source>
</reference>
<accession>A0ABN6D4V5</accession>
<evidence type="ECO:0000313" key="3">
    <source>
        <dbReference type="Proteomes" id="UP000824366"/>
    </source>
</evidence>
<feature type="signal peptide" evidence="1">
    <location>
        <begin position="1"/>
        <end position="31"/>
    </location>
</feature>
<protein>
    <recommendedName>
        <fullName evidence="4">DUF3299 domain-containing protein</fullName>
    </recommendedName>
</protein>